<evidence type="ECO:0000313" key="1">
    <source>
        <dbReference type="EMBL" id="KRO38426.1"/>
    </source>
</evidence>
<comment type="caution">
    <text evidence="1">The sequence shown here is derived from an EMBL/GenBank/DDBJ whole genome shotgun (WGS) entry which is preliminary data.</text>
</comment>
<sequence>MTHRSPIFEISDVYIDQEAALSPMGCTYLGNGLNQDKLDDFSIAAAEVSANLTRETLKKLASLEPIDEIDRIAKAVMTERLESGLALHDSKESFVLWNVLTSPPSNVRSIFELMPKNTAQDFDNIAKRLAAVDGAYKSWCTTIMTVAQEGKTTAQRQVKGVIEQLDSYANGGYSAMCKNFDAEGKYPAIHEAAKLAEKASAEAAEFLRNKYLPIATPHDAVGAERYAVWARYFTGAQLDLPATYEWGKQELKAINDRMWELAKVINPSAKSLREVADTLDNDPKYKVVGPENVVKYLQDFTDAAMKRMNGEFFEIDPRVAICEARLAPEGSASAPYYNPPSEDLSRPGTTWIPMLGKNEVSNWHLVSTWYHEAVPGHHLQFGTAAIEKDRLTRFQRQAAWISGYGEGWALYAERFMNELGAFDEPGIEMGYLSAQALRAARIVVDIGMHLGYKDFDGNVWNAESSRKLLNEQALLDEDHSRSETDRYLGWPGQAISYKVGERVWMKAREDAKQRLGEKFNMKSFHNYALKLGPMGLDPFAVEMKLWAGQ</sequence>
<dbReference type="Proteomes" id="UP000052955">
    <property type="component" value="Unassembled WGS sequence"/>
</dbReference>
<evidence type="ECO:0008006" key="3">
    <source>
        <dbReference type="Google" id="ProtNLM"/>
    </source>
</evidence>
<protein>
    <recommendedName>
        <fullName evidence="3">DUF885 family protein</fullName>
    </recommendedName>
</protein>
<reference evidence="1 2" key="1">
    <citation type="submission" date="2015-10" db="EMBL/GenBank/DDBJ databases">
        <title>Metagenome-Assembled Genomes uncover a global brackish microbiome.</title>
        <authorList>
            <person name="Hugerth L.W."/>
            <person name="Larsson J."/>
            <person name="Alneberg J."/>
            <person name="Lindh M.V."/>
            <person name="Legrand C."/>
            <person name="Pinhassi J."/>
            <person name="Andersson A.F."/>
        </authorList>
    </citation>
    <scope>NUCLEOTIDE SEQUENCE [LARGE SCALE GENOMIC DNA]</scope>
    <source>
        <strain evidence="1">BACL15 MAG-120823-bin78</strain>
    </source>
</reference>
<name>A0A0R2PTL9_9ACTN</name>
<evidence type="ECO:0000313" key="2">
    <source>
        <dbReference type="Proteomes" id="UP000052955"/>
    </source>
</evidence>
<accession>A0A0R2PTL9</accession>
<dbReference type="InterPro" id="IPR010281">
    <property type="entry name" value="DUF885"/>
</dbReference>
<dbReference type="AlphaFoldDB" id="A0A0R2PTL9"/>
<dbReference type="EMBL" id="LIAN01000021">
    <property type="protein sequence ID" value="KRO38426.1"/>
    <property type="molecule type" value="Genomic_DNA"/>
</dbReference>
<dbReference type="PANTHER" id="PTHR33361:SF2">
    <property type="entry name" value="DUF885 DOMAIN-CONTAINING PROTEIN"/>
    <property type="match status" value="1"/>
</dbReference>
<dbReference type="PANTHER" id="PTHR33361">
    <property type="entry name" value="GLR0591 PROTEIN"/>
    <property type="match status" value="1"/>
</dbReference>
<proteinExistence type="predicted"/>
<gene>
    <name evidence="1" type="ORF">ABR55_04600</name>
</gene>
<organism evidence="1 2">
    <name type="scientific">Actinobacteria bacterium BACL15 MAG-120823-bin78</name>
    <dbReference type="NCBI Taxonomy" id="1655563"/>
    <lineage>
        <taxon>Bacteria</taxon>
        <taxon>Bacillati</taxon>
        <taxon>Actinomycetota</taxon>
        <taxon>Actinomycetes</taxon>
        <taxon>Actinomycetes incertae sedis</taxon>
        <taxon>ac1 cluster</taxon>
    </lineage>
</organism>
<dbReference type="Pfam" id="PF05960">
    <property type="entry name" value="DUF885"/>
    <property type="match status" value="1"/>
</dbReference>